<feature type="region of interest" description="Disordered" evidence="1">
    <location>
        <begin position="63"/>
        <end position="113"/>
    </location>
</feature>
<feature type="compositionally biased region" description="Low complexity" evidence="1">
    <location>
        <begin position="77"/>
        <end position="90"/>
    </location>
</feature>
<evidence type="ECO:0000313" key="3">
    <source>
        <dbReference type="Proteomes" id="UP000030671"/>
    </source>
</evidence>
<dbReference type="KEGG" id="hir:HETIRDRAFT_101903"/>
<feature type="compositionally biased region" description="Pro residues" evidence="1">
    <location>
        <begin position="25"/>
        <end position="34"/>
    </location>
</feature>
<dbReference type="EMBL" id="KI925459">
    <property type="protein sequence ID" value="ETW80810.1"/>
    <property type="molecule type" value="Genomic_DNA"/>
</dbReference>
<dbReference type="Proteomes" id="UP000030671">
    <property type="component" value="Unassembled WGS sequence"/>
</dbReference>
<protein>
    <submittedName>
        <fullName evidence="2">Uncharacterized protein</fullName>
    </submittedName>
</protein>
<feature type="non-terminal residue" evidence="2">
    <location>
        <position position="155"/>
    </location>
</feature>
<dbReference type="AlphaFoldDB" id="W4K650"/>
<dbReference type="HOGENOM" id="CLU_1699692_0_0_1"/>
<accession>W4K650</accession>
<dbReference type="RefSeq" id="XP_009547511.1">
    <property type="nucleotide sequence ID" value="XM_009549216.1"/>
</dbReference>
<gene>
    <name evidence="2" type="ORF">HETIRDRAFT_101903</name>
</gene>
<organism evidence="2 3">
    <name type="scientific">Heterobasidion irregulare (strain TC 32-1)</name>
    <dbReference type="NCBI Taxonomy" id="747525"/>
    <lineage>
        <taxon>Eukaryota</taxon>
        <taxon>Fungi</taxon>
        <taxon>Dikarya</taxon>
        <taxon>Basidiomycota</taxon>
        <taxon>Agaricomycotina</taxon>
        <taxon>Agaricomycetes</taxon>
        <taxon>Russulales</taxon>
        <taxon>Bondarzewiaceae</taxon>
        <taxon>Heterobasidion</taxon>
        <taxon>Heterobasidion annosum species complex</taxon>
    </lineage>
</organism>
<evidence type="ECO:0000256" key="1">
    <source>
        <dbReference type="SAM" id="MobiDB-lite"/>
    </source>
</evidence>
<dbReference type="InParanoid" id="W4K650"/>
<dbReference type="GeneID" id="20665809"/>
<sequence>CAHTAEAARPGPLERLTGVFSAQPPSAPPRPPSCRRPSPSSAEWRPSWLPSVLTSSCIPTGRVHRGPACPGGGGRGTLRPPASLPLLSRPHCTAYPRPATQPPSPHSIKPRRLSTSLPSISSRKCNLASSLALVACGNSNLLRWTSRPARLHGLS</sequence>
<keyword evidence="3" id="KW-1185">Reference proteome</keyword>
<feature type="non-terminal residue" evidence="2">
    <location>
        <position position="1"/>
    </location>
</feature>
<evidence type="ECO:0000313" key="2">
    <source>
        <dbReference type="EMBL" id="ETW80810.1"/>
    </source>
</evidence>
<name>W4K650_HETIT</name>
<reference evidence="2 3" key="1">
    <citation type="journal article" date="2012" name="New Phytol.">
        <title>Insight into trade-off between wood decay and parasitism from the genome of a fungal forest pathogen.</title>
        <authorList>
            <person name="Olson A."/>
            <person name="Aerts A."/>
            <person name="Asiegbu F."/>
            <person name="Belbahri L."/>
            <person name="Bouzid O."/>
            <person name="Broberg A."/>
            <person name="Canback B."/>
            <person name="Coutinho P.M."/>
            <person name="Cullen D."/>
            <person name="Dalman K."/>
            <person name="Deflorio G."/>
            <person name="van Diepen L.T."/>
            <person name="Dunand C."/>
            <person name="Duplessis S."/>
            <person name="Durling M."/>
            <person name="Gonthier P."/>
            <person name="Grimwood J."/>
            <person name="Fossdal C.G."/>
            <person name="Hansson D."/>
            <person name="Henrissat B."/>
            <person name="Hietala A."/>
            <person name="Himmelstrand K."/>
            <person name="Hoffmeister D."/>
            <person name="Hogberg N."/>
            <person name="James T.Y."/>
            <person name="Karlsson M."/>
            <person name="Kohler A."/>
            <person name="Kues U."/>
            <person name="Lee Y.H."/>
            <person name="Lin Y.C."/>
            <person name="Lind M."/>
            <person name="Lindquist E."/>
            <person name="Lombard V."/>
            <person name="Lucas S."/>
            <person name="Lunden K."/>
            <person name="Morin E."/>
            <person name="Murat C."/>
            <person name="Park J."/>
            <person name="Raffaello T."/>
            <person name="Rouze P."/>
            <person name="Salamov A."/>
            <person name="Schmutz J."/>
            <person name="Solheim H."/>
            <person name="Stahlberg J."/>
            <person name="Velez H."/>
            <person name="de Vries R.P."/>
            <person name="Wiebenga A."/>
            <person name="Woodward S."/>
            <person name="Yakovlev I."/>
            <person name="Garbelotto M."/>
            <person name="Martin F."/>
            <person name="Grigoriev I.V."/>
            <person name="Stenlid J."/>
        </authorList>
    </citation>
    <scope>NUCLEOTIDE SEQUENCE [LARGE SCALE GENOMIC DNA]</scope>
    <source>
        <strain evidence="2 3">TC 32-1</strain>
    </source>
</reference>
<feature type="region of interest" description="Disordered" evidence="1">
    <location>
        <begin position="1"/>
        <end position="46"/>
    </location>
</feature>
<proteinExistence type="predicted"/>